<accession>A0A1Q9CA45</accession>
<dbReference type="Proteomes" id="UP000186817">
    <property type="component" value="Unassembled WGS sequence"/>
</dbReference>
<sequence length="415" mass="45253">MRIFNGLCFAVLAQQLLALVPSEHPVKGGDVCLGGSQYSNATPSLRFCNCQGGLGCPSQVLLKLFGVAAGPEPWMHANSMEINVSEELWSSRHFHNQEDTSEFSETSGVSSYLLISEGMGLGTFASGVYAALSGYVGESGAYPLNLMHFVSSSRGTGFQTSEISEIHTCNNYDERPPATAGDDAEASDGSDDGGDGPDMETDVNTTTTSPALYQPPTEVFCGRELATSPSRVKLNIYGYTWGSKWATDTSGQEYFFYRVRLCFSRIQDWYINQARRGEGILGTGQEVEVLDFQQEGGGTFGYWFPKFYWTGNHLNCTFADLLWDLPKWACPMGQFGAVHVTASHAGDTCDGEGTDGVVLNIGFDLDHVGTKDRWFMYSMEVNLTGSVTFAVVGASARLRPLLLAPLYLVLLFRKL</sequence>
<name>A0A1Q9CA45_SYMMI</name>
<feature type="region of interest" description="Disordered" evidence="1">
    <location>
        <begin position="170"/>
        <end position="209"/>
    </location>
</feature>
<evidence type="ECO:0000313" key="3">
    <source>
        <dbReference type="EMBL" id="OLP79778.1"/>
    </source>
</evidence>
<feature type="signal peptide" evidence="2">
    <location>
        <begin position="1"/>
        <end position="18"/>
    </location>
</feature>
<dbReference type="EMBL" id="LSRX01001448">
    <property type="protein sequence ID" value="OLP79778.1"/>
    <property type="molecule type" value="Genomic_DNA"/>
</dbReference>
<keyword evidence="4" id="KW-1185">Reference proteome</keyword>
<feature type="compositionally biased region" description="Acidic residues" evidence="1">
    <location>
        <begin position="182"/>
        <end position="201"/>
    </location>
</feature>
<evidence type="ECO:0000313" key="4">
    <source>
        <dbReference type="Proteomes" id="UP000186817"/>
    </source>
</evidence>
<proteinExistence type="predicted"/>
<feature type="chain" id="PRO_5043377369" evidence="2">
    <location>
        <begin position="19"/>
        <end position="415"/>
    </location>
</feature>
<keyword evidence="2" id="KW-0732">Signal</keyword>
<evidence type="ECO:0000256" key="2">
    <source>
        <dbReference type="SAM" id="SignalP"/>
    </source>
</evidence>
<protein>
    <submittedName>
        <fullName evidence="3">Uncharacterized protein</fullName>
    </submittedName>
</protein>
<dbReference type="AlphaFoldDB" id="A0A1Q9CA45"/>
<organism evidence="3 4">
    <name type="scientific">Symbiodinium microadriaticum</name>
    <name type="common">Dinoflagellate</name>
    <name type="synonym">Zooxanthella microadriatica</name>
    <dbReference type="NCBI Taxonomy" id="2951"/>
    <lineage>
        <taxon>Eukaryota</taxon>
        <taxon>Sar</taxon>
        <taxon>Alveolata</taxon>
        <taxon>Dinophyceae</taxon>
        <taxon>Suessiales</taxon>
        <taxon>Symbiodiniaceae</taxon>
        <taxon>Symbiodinium</taxon>
    </lineage>
</organism>
<reference evidence="3 4" key="1">
    <citation type="submission" date="2016-02" db="EMBL/GenBank/DDBJ databases">
        <title>Genome analysis of coral dinoflagellate symbionts highlights evolutionary adaptations to a symbiotic lifestyle.</title>
        <authorList>
            <person name="Aranda M."/>
            <person name="Li Y."/>
            <person name="Liew Y.J."/>
            <person name="Baumgarten S."/>
            <person name="Simakov O."/>
            <person name="Wilson M."/>
            <person name="Piel J."/>
            <person name="Ashoor H."/>
            <person name="Bougouffa S."/>
            <person name="Bajic V.B."/>
            <person name="Ryu T."/>
            <person name="Ravasi T."/>
            <person name="Bayer T."/>
            <person name="Micklem G."/>
            <person name="Kim H."/>
            <person name="Bhak J."/>
            <person name="Lajeunesse T.C."/>
            <person name="Voolstra C.R."/>
        </authorList>
    </citation>
    <scope>NUCLEOTIDE SEQUENCE [LARGE SCALE GENOMIC DNA]</scope>
    <source>
        <strain evidence="3 4">CCMP2467</strain>
    </source>
</reference>
<dbReference type="OrthoDB" id="416385at2759"/>
<evidence type="ECO:0000256" key="1">
    <source>
        <dbReference type="SAM" id="MobiDB-lite"/>
    </source>
</evidence>
<comment type="caution">
    <text evidence="3">The sequence shown here is derived from an EMBL/GenBank/DDBJ whole genome shotgun (WGS) entry which is preliminary data.</text>
</comment>
<gene>
    <name evidence="3" type="ORF">AK812_SmicGene39887</name>
</gene>